<reference evidence="1 2" key="1">
    <citation type="submission" date="2017-07" db="EMBL/GenBank/DDBJ databases">
        <title>Draft whole genome sequences of clinical Proprionibacteriaceae strains.</title>
        <authorList>
            <person name="Bernier A.-M."/>
            <person name="Bernard K."/>
            <person name="Domingo M.-C."/>
        </authorList>
    </citation>
    <scope>NUCLEOTIDE SEQUENCE [LARGE SCALE GENOMIC DNA]</scope>
    <source>
        <strain evidence="1 2">NML 160184</strain>
    </source>
</reference>
<comment type="caution">
    <text evidence="1">The sequence shown here is derived from an EMBL/GenBank/DDBJ whole genome shotgun (WGS) entry which is preliminary data.</text>
</comment>
<evidence type="ECO:0000313" key="2">
    <source>
        <dbReference type="Proteomes" id="UP000216533"/>
    </source>
</evidence>
<gene>
    <name evidence="1" type="ORF">CGZ92_05400</name>
</gene>
<proteinExistence type="predicted"/>
<accession>A0A255EB02</accession>
<protein>
    <submittedName>
        <fullName evidence="1">SMI1/KNR4 family protein</fullName>
    </submittedName>
</protein>
<sequence>MLRRRNGFVAFESALVIRGAGSEPGMLDNWNDGTGWRAAYDDLADGLCFFAEDIFGGQFAFDGGTVVSFDPETGEREHLGSSLEEWAATILGDAEVLTGYPLAQEWQAEHGRLPFGQRLVPRLPFVAGGDFTVANLTATDDVQGMLERAKLALAFRDLPDGAQLTWPLD</sequence>
<dbReference type="AlphaFoldDB" id="A0A255EB02"/>
<organism evidence="1 2">
    <name type="scientific">Parenemella sanctibonifatiensis</name>
    <dbReference type="NCBI Taxonomy" id="2016505"/>
    <lineage>
        <taxon>Bacteria</taxon>
        <taxon>Bacillati</taxon>
        <taxon>Actinomycetota</taxon>
        <taxon>Actinomycetes</taxon>
        <taxon>Propionibacteriales</taxon>
        <taxon>Propionibacteriaceae</taxon>
        <taxon>Parenemella</taxon>
    </lineage>
</organism>
<dbReference type="EMBL" id="NMVI01000014">
    <property type="protein sequence ID" value="OYN88101.1"/>
    <property type="molecule type" value="Genomic_DNA"/>
</dbReference>
<dbReference type="Proteomes" id="UP000216533">
    <property type="component" value="Unassembled WGS sequence"/>
</dbReference>
<evidence type="ECO:0000313" key="1">
    <source>
        <dbReference type="EMBL" id="OYN88101.1"/>
    </source>
</evidence>
<name>A0A255EB02_9ACTN</name>